<keyword evidence="6" id="KW-0675">Receptor</keyword>
<proteinExistence type="predicted"/>
<dbReference type="SUPFAM" id="SSF56935">
    <property type="entry name" value="Porins"/>
    <property type="match status" value="1"/>
</dbReference>
<organism evidence="6 7">
    <name type="scientific">Aquimarina celericrescens</name>
    <dbReference type="NCBI Taxonomy" id="1964542"/>
    <lineage>
        <taxon>Bacteria</taxon>
        <taxon>Pseudomonadati</taxon>
        <taxon>Bacteroidota</taxon>
        <taxon>Flavobacteriia</taxon>
        <taxon>Flavobacteriales</taxon>
        <taxon>Flavobacteriaceae</taxon>
        <taxon>Aquimarina</taxon>
    </lineage>
</organism>
<dbReference type="Gene3D" id="2.170.130.10">
    <property type="entry name" value="TonB-dependent receptor, plug domain"/>
    <property type="match status" value="1"/>
</dbReference>
<evidence type="ECO:0000259" key="4">
    <source>
        <dbReference type="Pfam" id="PF07715"/>
    </source>
</evidence>
<dbReference type="Pfam" id="PF07715">
    <property type="entry name" value="Plug"/>
    <property type="match status" value="1"/>
</dbReference>
<evidence type="ECO:0000313" key="7">
    <source>
        <dbReference type="Proteomes" id="UP001597344"/>
    </source>
</evidence>
<dbReference type="Gene3D" id="2.40.170.20">
    <property type="entry name" value="TonB-dependent receptor, beta-barrel domain"/>
    <property type="match status" value="1"/>
</dbReference>
<evidence type="ECO:0000256" key="2">
    <source>
        <dbReference type="ARBA" id="ARBA00023136"/>
    </source>
</evidence>
<dbReference type="SUPFAM" id="SSF49464">
    <property type="entry name" value="Carboxypeptidase regulatory domain-like"/>
    <property type="match status" value="1"/>
</dbReference>
<reference evidence="7" key="1">
    <citation type="journal article" date="2019" name="Int. J. Syst. Evol. Microbiol.">
        <title>The Global Catalogue of Microorganisms (GCM) 10K type strain sequencing project: providing services to taxonomists for standard genome sequencing and annotation.</title>
        <authorList>
            <consortium name="The Broad Institute Genomics Platform"/>
            <consortium name="The Broad Institute Genome Sequencing Center for Infectious Disease"/>
            <person name="Wu L."/>
            <person name="Ma J."/>
        </authorList>
    </citation>
    <scope>NUCLEOTIDE SEQUENCE [LARGE SCALE GENOMIC DNA]</scope>
    <source>
        <strain evidence="7">DT92</strain>
    </source>
</reference>
<dbReference type="EMBL" id="JBHUHY010000033">
    <property type="protein sequence ID" value="MFD2188952.1"/>
    <property type="molecule type" value="Genomic_DNA"/>
</dbReference>
<sequence>MLRFLFIVLLVPTIFIYAQQSGDFQKAPVTITGLVLDQDTNEPLEYATVSFFSPRQQKIITGGITNQNGKFKIEVDAGVYDVNIEFISFKTKTLPKQRLFKNTNLGSISLGLDTEMLDDVVVIAEKTTVEIKLDKKIYNVGKDLTVGGGTVSDVLDNVPSVSVDVEGNVALRGNDNVTILINGKPSGLVGLNSTDALRQLPAESIERVEVITSPSARYDAEGTAGILNIILRRSKLQGMNGAITINGGYPTTAGISGNINYRTGDFNFFTTSGYNYREVPGNSLTETRFLNIDSEGLDNPDTFLTEERDFDRIRKGINSNVGIEWYINDSSSITGSFFYRSQDNESNTTNIITEPDINGNILSQNIRFDPEVEDDLTKQYALNYVKNFDDDGHKLTFDFQVEESSEDERSQITQENISTVELVNTLEDQDRILLQADYVLPIGEKTQFELGYRGNFNDLDTDFLVQFDNNGTITTDTNLSNNLIFKERINAAYTQLGSKWGKFSYLLGLRMEDTRITIDQQTSNDFNRKNYTDIFPTVNLGYKLSDKQSLTLGYNRRIRRPRSRFINPFPSRSSATNLFQGNADLDPSYSNVFDLGYLNRIGKLTLNSSIYYNRSTQVFTFISENTGDTVIIGADENNPGTEVPVIRRTPVNLTSSDRYGFEFTLTYNPSKKWRLNGNFNAFQNNIRGENNGEILDNDNFSWFARLNNKYTLPGKIDWQTSIFYRGPNENAQNRNEGIFSMTLAFSKDLFKEKASLTFNVSDVFNSRKRISIATTPTFISDSEFQWRERSFTLSFTYRFNQKKKRGRSQRDFNGDEEFEG</sequence>
<dbReference type="Gene3D" id="2.60.40.1120">
    <property type="entry name" value="Carboxypeptidase-like, regulatory domain"/>
    <property type="match status" value="1"/>
</dbReference>
<evidence type="ECO:0000259" key="5">
    <source>
        <dbReference type="Pfam" id="PF14905"/>
    </source>
</evidence>
<keyword evidence="2" id="KW-0472">Membrane</keyword>
<comment type="caution">
    <text evidence="6">The sequence shown here is derived from an EMBL/GenBank/DDBJ whole genome shotgun (WGS) entry which is preliminary data.</text>
</comment>
<keyword evidence="7" id="KW-1185">Reference proteome</keyword>
<dbReference type="PANTHER" id="PTHR40980">
    <property type="entry name" value="PLUG DOMAIN-CONTAINING PROTEIN"/>
    <property type="match status" value="1"/>
</dbReference>
<gene>
    <name evidence="6" type="ORF">ACFSJT_19280</name>
</gene>
<evidence type="ECO:0000256" key="3">
    <source>
        <dbReference type="ARBA" id="ARBA00023237"/>
    </source>
</evidence>
<dbReference type="PANTHER" id="PTHR40980:SF4">
    <property type="entry name" value="TONB-DEPENDENT RECEPTOR-LIKE BETA-BARREL DOMAIN-CONTAINING PROTEIN"/>
    <property type="match status" value="1"/>
</dbReference>
<dbReference type="InterPro" id="IPR037066">
    <property type="entry name" value="Plug_dom_sf"/>
</dbReference>
<protein>
    <submittedName>
        <fullName evidence="6">TonB-dependent receptor domain-containing protein</fullName>
    </submittedName>
</protein>
<comment type="subcellular location">
    <subcellularLocation>
        <location evidence="1">Cell outer membrane</location>
    </subcellularLocation>
</comment>
<dbReference type="InterPro" id="IPR041700">
    <property type="entry name" value="OMP_b-brl_3"/>
</dbReference>
<dbReference type="InterPro" id="IPR008969">
    <property type="entry name" value="CarboxyPept-like_regulatory"/>
</dbReference>
<evidence type="ECO:0000256" key="1">
    <source>
        <dbReference type="ARBA" id="ARBA00004442"/>
    </source>
</evidence>
<dbReference type="Proteomes" id="UP001597344">
    <property type="component" value="Unassembled WGS sequence"/>
</dbReference>
<dbReference type="InterPro" id="IPR036942">
    <property type="entry name" value="Beta-barrel_TonB_sf"/>
</dbReference>
<dbReference type="InterPro" id="IPR012910">
    <property type="entry name" value="Plug_dom"/>
</dbReference>
<dbReference type="Pfam" id="PF14905">
    <property type="entry name" value="OMP_b-brl_3"/>
    <property type="match status" value="1"/>
</dbReference>
<dbReference type="RefSeq" id="WP_378321976.1">
    <property type="nucleotide sequence ID" value="NZ_JBHUHY010000033.1"/>
</dbReference>
<name>A0ABW5B2S4_9FLAO</name>
<keyword evidence="3" id="KW-0998">Cell outer membrane</keyword>
<feature type="domain" description="TonB-dependent receptor plug" evidence="4">
    <location>
        <begin position="148"/>
        <end position="226"/>
    </location>
</feature>
<accession>A0ABW5B2S4</accession>
<evidence type="ECO:0000313" key="6">
    <source>
        <dbReference type="EMBL" id="MFD2188952.1"/>
    </source>
</evidence>
<dbReference type="Pfam" id="PF13715">
    <property type="entry name" value="CarbopepD_reg_2"/>
    <property type="match status" value="1"/>
</dbReference>
<feature type="domain" description="Outer membrane protein beta-barrel" evidence="5">
    <location>
        <begin position="386"/>
        <end position="797"/>
    </location>
</feature>